<proteinExistence type="predicted"/>
<reference evidence="1 2" key="2">
    <citation type="submission" date="2007-06" db="EMBL/GenBank/DDBJ databases">
        <title>Draft genome sequence of Ruminococcus gnavus (ATCC 29149).</title>
        <authorList>
            <person name="Sudarsanam P."/>
            <person name="Ley R."/>
            <person name="Guruge J."/>
            <person name="Turnbaugh P.J."/>
            <person name="Mahowald M."/>
            <person name="Liep D."/>
            <person name="Gordon J."/>
        </authorList>
    </citation>
    <scope>NUCLEOTIDE SEQUENCE [LARGE SCALE GENOMIC DNA]</scope>
    <source>
        <strain evidence="1 2">ATCC 29149</strain>
    </source>
</reference>
<organism evidence="1 2">
    <name type="scientific">Mediterraneibacter gnavus (strain ATCC 29149 / DSM 114966 / JCM 6515 / VPI C7-9)</name>
    <name type="common">Ruminococcus gnavus</name>
    <dbReference type="NCBI Taxonomy" id="411470"/>
    <lineage>
        <taxon>Bacteria</taxon>
        <taxon>Bacillati</taxon>
        <taxon>Bacillota</taxon>
        <taxon>Clostridia</taxon>
        <taxon>Lachnospirales</taxon>
        <taxon>Lachnospiraceae</taxon>
        <taxon>Mediterraneibacter</taxon>
    </lineage>
</organism>
<comment type="caution">
    <text evidence="1">The sequence shown here is derived from an EMBL/GenBank/DDBJ whole genome shotgun (WGS) entry which is preliminary data.</text>
</comment>
<dbReference type="PaxDb" id="411470-RUMGNA_00793"/>
<dbReference type="Proteomes" id="UP000004410">
    <property type="component" value="Unassembled WGS sequence"/>
</dbReference>
<name>A7AZS0_MEDG7</name>
<gene>
    <name evidence="1" type="ORF">RUMGNA_00793</name>
</gene>
<sequence length="34" mass="4047">MFLEKKTLTIKDKKNIIKQYDIRRNSLHQSPGVC</sequence>
<dbReference type="EMBL" id="AAYG02000006">
    <property type="protein sequence ID" value="EDN78931.1"/>
    <property type="molecule type" value="Genomic_DNA"/>
</dbReference>
<dbReference type="AlphaFoldDB" id="A7AZS0"/>
<protein>
    <submittedName>
        <fullName evidence="1">Uncharacterized protein</fullName>
    </submittedName>
</protein>
<reference evidence="1 2" key="1">
    <citation type="submission" date="2007-04" db="EMBL/GenBank/DDBJ databases">
        <authorList>
            <person name="Fulton L."/>
            <person name="Clifton S."/>
            <person name="Fulton B."/>
            <person name="Xu J."/>
            <person name="Minx P."/>
            <person name="Pepin K.H."/>
            <person name="Johnson M."/>
            <person name="Thiruvilangam P."/>
            <person name="Bhonagiri V."/>
            <person name="Nash W.E."/>
            <person name="Mardis E.R."/>
            <person name="Wilson R.K."/>
        </authorList>
    </citation>
    <scope>NUCLEOTIDE SEQUENCE [LARGE SCALE GENOMIC DNA]</scope>
    <source>
        <strain evidence="1 2">ATCC 29149</strain>
    </source>
</reference>
<accession>A7AZS0</accession>
<evidence type="ECO:0000313" key="2">
    <source>
        <dbReference type="Proteomes" id="UP000004410"/>
    </source>
</evidence>
<evidence type="ECO:0000313" key="1">
    <source>
        <dbReference type="EMBL" id="EDN78931.1"/>
    </source>
</evidence>